<accession>A0A5D4SP24</accession>
<evidence type="ECO:0000313" key="4">
    <source>
        <dbReference type="Proteomes" id="UP000322524"/>
    </source>
</evidence>
<dbReference type="Pfam" id="PF06605">
    <property type="entry name" value="Prophage_tail"/>
    <property type="match status" value="1"/>
</dbReference>
<gene>
    <name evidence="3" type="ORF">FZC76_18080</name>
</gene>
<evidence type="ECO:0000313" key="3">
    <source>
        <dbReference type="EMBL" id="TYS64471.1"/>
    </source>
</evidence>
<dbReference type="Proteomes" id="UP000322524">
    <property type="component" value="Unassembled WGS sequence"/>
</dbReference>
<feature type="domain" description="Tail spike" evidence="1">
    <location>
        <begin position="100"/>
        <end position="331"/>
    </location>
</feature>
<dbReference type="RefSeq" id="WP_148989577.1">
    <property type="nucleotide sequence ID" value="NZ_VTEV01000008.1"/>
</dbReference>
<proteinExistence type="predicted"/>
<dbReference type="AlphaFoldDB" id="A0A5D4SP24"/>
<evidence type="ECO:0008006" key="5">
    <source>
        <dbReference type="Google" id="ProtNLM"/>
    </source>
</evidence>
<organism evidence="3 4">
    <name type="scientific">Sutcliffiella horikoshii</name>
    <dbReference type="NCBI Taxonomy" id="79883"/>
    <lineage>
        <taxon>Bacteria</taxon>
        <taxon>Bacillati</taxon>
        <taxon>Bacillota</taxon>
        <taxon>Bacilli</taxon>
        <taxon>Bacillales</taxon>
        <taxon>Bacillaceae</taxon>
        <taxon>Sutcliffiella</taxon>
    </lineage>
</organism>
<feature type="domain" description="Prophage endopeptidase tail N-terminal" evidence="2">
    <location>
        <begin position="14"/>
        <end position="93"/>
    </location>
</feature>
<reference evidence="3 4" key="1">
    <citation type="submission" date="2019-08" db="EMBL/GenBank/DDBJ databases">
        <title>Bacillus genomes from the desert of Cuatro Cienegas, Coahuila.</title>
        <authorList>
            <person name="Olmedo-Alvarez G."/>
        </authorList>
    </citation>
    <scope>NUCLEOTIDE SEQUENCE [LARGE SCALE GENOMIC DNA]</scope>
    <source>
        <strain evidence="3 4">CH28_1T</strain>
    </source>
</reference>
<dbReference type="InterPro" id="IPR010572">
    <property type="entry name" value="Tail_dom"/>
</dbReference>
<dbReference type="Gene3D" id="6.20.110.10">
    <property type="match status" value="1"/>
</dbReference>
<dbReference type="Gene3D" id="3.55.50.40">
    <property type="match status" value="1"/>
</dbReference>
<evidence type="ECO:0000259" key="2">
    <source>
        <dbReference type="Pfam" id="PF18994"/>
    </source>
</evidence>
<dbReference type="OrthoDB" id="2311165at2"/>
<dbReference type="EMBL" id="VTEV01000008">
    <property type="protein sequence ID" value="TYS64471.1"/>
    <property type="molecule type" value="Genomic_DNA"/>
</dbReference>
<name>A0A5D4SP24_9BACI</name>
<comment type="caution">
    <text evidence="3">The sequence shown here is derived from an EMBL/GenBank/DDBJ whole genome shotgun (WGS) entry which is preliminary data.</text>
</comment>
<sequence>MVTVYQKPKPATPVITDVLGQSEPLYDVGSIKRIREVNGERSISFSVLNTVENMYAFPLIRSESFVEYKGIDYVVKLYSAKSAGKKSKKTIKALQKFNTDLVDHYVYSFISGSKSLDTCLSFLFVGTEYTYTIIGTFPNQEFDKFGDDNALALIQEALNKFKVEFSIQGTHFTFREKIGNNSDFQFRYKHNIKMLDETINSANFSTYIKGFGKDGLEVEYVSPLDEAEGGPFKRKHAPPIRDEKYTSSTSLLARIKREIPDTIPVAITVDFADMRAAGYPYDVPIEGDNVLLIYEPMGINIETRILRIEEEEDSKGNIIKCAVTLSNIRKNPIHRNANLGNTQKFLDKITDEDGKVRLGFLDAAVQRATADLHSAQTEVEFINGFILRSKVNPNHLVVLNSAGIGVSTDGGQTFRTALTASGIVADLITVGTMLFDRIKGGTLTLGGPENGNGKMIVLNDQGEIIADLDAERGGFSNLYVAHLEAPNVVSYGEENLTFYVADVAIGDGETPNDGNHGTSWNAPLATVNEALRRIPRYYDGVANIYLSHGGTHRGDITVRGFVGRGSIYFRGQSKTQTKIVGNISAGSNLLNLYFEQFTINGRANSYAVVSSYQNAYADFRQINLHGNNSERGFDILQSGYAQVSESDIQSVDACINARYGATCWARDNTGMGAIRGIYAYGGYFVGGGSAPEGGVSNEHKTMGGEIFATFTYPYTPPPAPPPAPETTSTWNSTGTYKGDSWRPQYGGQWFTDGYGEDAVVQGYWGGFGAYKGLWFFGSSPSNAVTGKTIKSMRLYVQRKDQGGNSGAVSCTFRPHTYTGRPGSEPSYQSPSTTASFKWGEGKWITIPSSFYSGFQSGSFKGIGIWVNSTSTSNYAKFYVDAKLEITYE</sequence>
<evidence type="ECO:0000259" key="1">
    <source>
        <dbReference type="Pfam" id="PF06605"/>
    </source>
</evidence>
<dbReference type="Pfam" id="PF18994">
    <property type="entry name" value="Prophage_tailD1"/>
    <property type="match status" value="1"/>
</dbReference>
<protein>
    <recommendedName>
        <fullName evidence="5">Prophage tail endopeptidase domain-containing protein</fullName>
    </recommendedName>
</protein>
<dbReference type="InterPro" id="IPR044051">
    <property type="entry name" value="Prophage_tail_N"/>
</dbReference>